<keyword evidence="4 10" id="KW-0963">Cytoplasm</keyword>
<evidence type="ECO:0000256" key="6">
    <source>
        <dbReference type="ARBA" id="ARBA00023017"/>
    </source>
</evidence>
<evidence type="ECO:0000313" key="12">
    <source>
        <dbReference type="EMBL" id="PFX17436.1"/>
    </source>
</evidence>
<comment type="similarity">
    <text evidence="2 10">Belongs to the GAMAD family.</text>
</comment>
<evidence type="ECO:0000256" key="2">
    <source>
        <dbReference type="ARBA" id="ARBA00007191"/>
    </source>
</evidence>
<comment type="caution">
    <text evidence="12">The sequence shown here is derived from an EMBL/GenBank/DDBJ whole genome shotgun (WGS) entry which is preliminary data.</text>
</comment>
<dbReference type="OrthoDB" id="9985637at2759"/>
<dbReference type="GO" id="GO:0005868">
    <property type="term" value="C:cytoplasmic dynein complex"/>
    <property type="evidence" value="ECO:0007669"/>
    <property type="project" value="UniProtKB-UniRule"/>
</dbReference>
<dbReference type="GO" id="GO:0007018">
    <property type="term" value="P:microtubule-based movement"/>
    <property type="evidence" value="ECO:0007669"/>
    <property type="project" value="UniProtKB-UniRule"/>
</dbReference>
<protein>
    <recommendedName>
        <fullName evidence="10">Dynein light chain roadblock</fullName>
    </recommendedName>
</protein>
<evidence type="ECO:0000313" key="13">
    <source>
        <dbReference type="Proteomes" id="UP000225706"/>
    </source>
</evidence>
<dbReference type="InterPro" id="IPR004942">
    <property type="entry name" value="Roadblock/LAMTOR2_dom"/>
</dbReference>
<evidence type="ECO:0000256" key="4">
    <source>
        <dbReference type="ARBA" id="ARBA00022490"/>
    </source>
</evidence>
<dbReference type="FunFam" id="3.30.450.30:FF:000009">
    <property type="entry name" value="Dynein light chain roadblock"/>
    <property type="match status" value="1"/>
</dbReference>
<dbReference type="Proteomes" id="UP000225706">
    <property type="component" value="Unassembled WGS sequence"/>
</dbReference>
<dbReference type="EMBL" id="LSMT01000473">
    <property type="protein sequence ID" value="PFX17436.1"/>
    <property type="molecule type" value="Genomic_DNA"/>
</dbReference>
<keyword evidence="6 10" id="KW-0243">Dynein</keyword>
<proteinExistence type="inferred from homology"/>
<dbReference type="GO" id="GO:0005737">
    <property type="term" value="C:cytoplasm"/>
    <property type="evidence" value="ECO:0007669"/>
    <property type="project" value="UniProtKB-UniRule"/>
</dbReference>
<evidence type="ECO:0000259" key="11">
    <source>
        <dbReference type="SMART" id="SM00960"/>
    </source>
</evidence>
<keyword evidence="7 10" id="KW-0505">Motor protein</keyword>
<dbReference type="Gene3D" id="3.30.450.30">
    <property type="entry name" value="Dynein light chain 2a, cytoplasmic"/>
    <property type="match status" value="1"/>
</dbReference>
<comment type="subcellular location">
    <subcellularLocation>
        <location evidence="1 10">Cytoplasm</location>
        <location evidence="1 10">Cytoskeleton</location>
    </subcellularLocation>
</comment>
<dbReference type="SMART" id="SM00960">
    <property type="entry name" value="Robl_LC7"/>
    <property type="match status" value="1"/>
</dbReference>
<dbReference type="STRING" id="50429.A0A2B4RJT2"/>
<dbReference type="GO" id="GO:0005874">
    <property type="term" value="C:microtubule"/>
    <property type="evidence" value="ECO:0007669"/>
    <property type="project" value="UniProtKB-UniRule"/>
</dbReference>
<sequence>MASQAEAALKRIQTHKGVKGTMVVNSEGIPLRTDMDNSNTLQYATLCRTLSSMASSMVRDIDPENELIILRVKSRKNELIIAPYEDYLLVVIQDSNE</sequence>
<feature type="domain" description="Roadblock/LAMTOR2" evidence="11">
    <location>
        <begin position="5"/>
        <end position="93"/>
    </location>
</feature>
<comment type="function">
    <text evidence="9">Acts as one of several non-catalytic accessory components of the cytoplasmic dynein 1 complex that are thought to be involved in linking dynein to cargos and to adapter proteins that regulate dynein function. Cytoplasmic dynein 1 acts as a motor for the intracellular retrograde motility of vesicles and organelles along microtubules.</text>
</comment>
<evidence type="ECO:0000256" key="10">
    <source>
        <dbReference type="PIRNR" id="PIRNR009998"/>
    </source>
</evidence>
<reference evidence="13" key="1">
    <citation type="journal article" date="2017" name="bioRxiv">
        <title>Comparative analysis of the genomes of Stylophora pistillata and Acropora digitifera provides evidence for extensive differences between species of corals.</title>
        <authorList>
            <person name="Voolstra C.R."/>
            <person name="Li Y."/>
            <person name="Liew Y.J."/>
            <person name="Baumgarten S."/>
            <person name="Zoccola D."/>
            <person name="Flot J.-F."/>
            <person name="Tambutte S."/>
            <person name="Allemand D."/>
            <person name="Aranda M."/>
        </authorList>
    </citation>
    <scope>NUCLEOTIDE SEQUENCE [LARGE SCALE GENOMIC DNA]</scope>
</reference>
<evidence type="ECO:0000256" key="8">
    <source>
        <dbReference type="ARBA" id="ARBA00023212"/>
    </source>
</evidence>
<keyword evidence="8 10" id="KW-0206">Cytoskeleton</keyword>
<name>A0A2B4RJT2_STYPI</name>
<dbReference type="PIRSF" id="PIRSF009998">
    <property type="entry name" value="DLC7"/>
    <property type="match status" value="1"/>
</dbReference>
<dbReference type="SUPFAM" id="SSF103196">
    <property type="entry name" value="Roadblock/LC7 domain"/>
    <property type="match status" value="1"/>
</dbReference>
<evidence type="ECO:0000256" key="1">
    <source>
        <dbReference type="ARBA" id="ARBA00004245"/>
    </source>
</evidence>
<dbReference type="AlphaFoldDB" id="A0A2B4RJT2"/>
<organism evidence="12 13">
    <name type="scientific">Stylophora pistillata</name>
    <name type="common">Smooth cauliflower coral</name>
    <dbReference type="NCBI Taxonomy" id="50429"/>
    <lineage>
        <taxon>Eukaryota</taxon>
        <taxon>Metazoa</taxon>
        <taxon>Cnidaria</taxon>
        <taxon>Anthozoa</taxon>
        <taxon>Hexacorallia</taxon>
        <taxon>Scleractinia</taxon>
        <taxon>Astrocoeniina</taxon>
        <taxon>Pocilloporidae</taxon>
        <taxon>Stylophora</taxon>
    </lineage>
</organism>
<keyword evidence="3 10" id="KW-0813">Transport</keyword>
<dbReference type="PANTHER" id="PTHR10779">
    <property type="entry name" value="DYNEIN LIGHT CHAIN ROADBLOCK"/>
    <property type="match status" value="1"/>
</dbReference>
<keyword evidence="13" id="KW-1185">Reference proteome</keyword>
<evidence type="ECO:0000256" key="3">
    <source>
        <dbReference type="ARBA" id="ARBA00022448"/>
    </source>
</evidence>
<evidence type="ECO:0000256" key="7">
    <source>
        <dbReference type="ARBA" id="ARBA00023175"/>
    </source>
</evidence>
<keyword evidence="5 10" id="KW-0493">Microtubule</keyword>
<evidence type="ECO:0000256" key="9">
    <source>
        <dbReference type="ARBA" id="ARBA00025362"/>
    </source>
</evidence>
<dbReference type="GO" id="GO:0045505">
    <property type="term" value="F:dynein intermediate chain binding"/>
    <property type="evidence" value="ECO:0007669"/>
    <property type="project" value="UniProtKB-UniRule"/>
</dbReference>
<evidence type="ECO:0000256" key="5">
    <source>
        <dbReference type="ARBA" id="ARBA00022701"/>
    </source>
</evidence>
<accession>A0A2B4RJT2</accession>
<dbReference type="InterPro" id="IPR016561">
    <property type="entry name" value="DYNLRB1/2"/>
</dbReference>
<gene>
    <name evidence="12" type="primary">Dynlrb2</name>
    <name evidence="12" type="ORF">AWC38_SpisGene18235</name>
</gene>
<dbReference type="Pfam" id="PF03259">
    <property type="entry name" value="Robl_LC7"/>
    <property type="match status" value="1"/>
</dbReference>